<dbReference type="KEGG" id="dmm:dnm_070520"/>
<dbReference type="InterPro" id="IPR038718">
    <property type="entry name" value="SNF2-like_sf"/>
</dbReference>
<keyword evidence="1" id="KW-0472">Membrane</keyword>
<reference evidence="2" key="1">
    <citation type="journal article" date="2021" name="Microb. Physiol.">
        <title>Proteogenomic Insights into the Physiology of Marine, Sulfate-Reducing, Filamentous Desulfonema limicola and Desulfonema magnum.</title>
        <authorList>
            <person name="Schnaars V."/>
            <person name="Wohlbrand L."/>
            <person name="Scheve S."/>
            <person name="Hinrichs C."/>
            <person name="Reinhardt R."/>
            <person name="Rabus R."/>
        </authorList>
    </citation>
    <scope>NUCLEOTIDE SEQUENCE</scope>
    <source>
        <strain evidence="2">4be13</strain>
    </source>
</reference>
<dbReference type="SUPFAM" id="SSF52540">
    <property type="entry name" value="P-loop containing nucleoside triphosphate hydrolases"/>
    <property type="match status" value="1"/>
</dbReference>
<dbReference type="AlphaFoldDB" id="A0A975GSE3"/>
<keyword evidence="1" id="KW-1133">Transmembrane helix</keyword>
<evidence type="ECO:0000313" key="2">
    <source>
        <dbReference type="EMBL" id="QTA90988.1"/>
    </source>
</evidence>
<dbReference type="Proteomes" id="UP000663722">
    <property type="component" value="Chromosome"/>
</dbReference>
<keyword evidence="3" id="KW-1185">Reference proteome</keyword>
<feature type="transmembrane region" description="Helical" evidence="1">
    <location>
        <begin position="15"/>
        <end position="37"/>
    </location>
</feature>
<proteinExistence type="predicted"/>
<protein>
    <submittedName>
        <fullName evidence="2">P-loop containing</fullName>
    </submittedName>
</protein>
<dbReference type="EMBL" id="CP061800">
    <property type="protein sequence ID" value="QTA90988.1"/>
    <property type="molecule type" value="Genomic_DNA"/>
</dbReference>
<name>A0A975GSE3_9BACT</name>
<dbReference type="Gene3D" id="3.40.50.10810">
    <property type="entry name" value="Tandem AAA-ATPase domain"/>
    <property type="match status" value="1"/>
</dbReference>
<accession>A0A975GSE3</accession>
<organism evidence="2 3">
    <name type="scientific">Desulfonema magnum</name>
    <dbReference type="NCBI Taxonomy" id="45655"/>
    <lineage>
        <taxon>Bacteria</taxon>
        <taxon>Pseudomonadati</taxon>
        <taxon>Thermodesulfobacteriota</taxon>
        <taxon>Desulfobacteria</taxon>
        <taxon>Desulfobacterales</taxon>
        <taxon>Desulfococcaceae</taxon>
        <taxon>Desulfonema</taxon>
    </lineage>
</organism>
<evidence type="ECO:0000256" key="1">
    <source>
        <dbReference type="SAM" id="Phobius"/>
    </source>
</evidence>
<evidence type="ECO:0000313" key="3">
    <source>
        <dbReference type="Proteomes" id="UP000663722"/>
    </source>
</evidence>
<keyword evidence="1" id="KW-0812">Transmembrane</keyword>
<dbReference type="InterPro" id="IPR027417">
    <property type="entry name" value="P-loop_NTPase"/>
</dbReference>
<dbReference type="RefSeq" id="WP_207678948.1">
    <property type="nucleotide sequence ID" value="NZ_CP061800.1"/>
</dbReference>
<gene>
    <name evidence="2" type="ORF">dnm_070520</name>
</gene>
<sequence length="91" mass="9949">MTDAVFKHLATMPPLQGLISLNSLICLAWLFDAFLTVHTSLAEPLPRRITAVHGDMLPRQPLRFLLADAPGSGKTIMAGLLIKELIMRGDV</sequence>